<accession>A0A0A9AHU9</accession>
<dbReference type="EMBL" id="GBRH01249375">
    <property type="protein sequence ID" value="JAD48520.1"/>
    <property type="molecule type" value="Transcribed_RNA"/>
</dbReference>
<protein>
    <submittedName>
        <fullName evidence="1">Uncharacterized protein</fullName>
    </submittedName>
</protein>
<name>A0A0A9AHU9_ARUDO</name>
<evidence type="ECO:0000313" key="1">
    <source>
        <dbReference type="EMBL" id="JAD48520.1"/>
    </source>
</evidence>
<organism evidence="1">
    <name type="scientific">Arundo donax</name>
    <name type="common">Giant reed</name>
    <name type="synonym">Donax arundinaceus</name>
    <dbReference type="NCBI Taxonomy" id="35708"/>
    <lineage>
        <taxon>Eukaryota</taxon>
        <taxon>Viridiplantae</taxon>
        <taxon>Streptophyta</taxon>
        <taxon>Embryophyta</taxon>
        <taxon>Tracheophyta</taxon>
        <taxon>Spermatophyta</taxon>
        <taxon>Magnoliopsida</taxon>
        <taxon>Liliopsida</taxon>
        <taxon>Poales</taxon>
        <taxon>Poaceae</taxon>
        <taxon>PACMAD clade</taxon>
        <taxon>Arundinoideae</taxon>
        <taxon>Arundineae</taxon>
        <taxon>Arundo</taxon>
    </lineage>
</organism>
<reference evidence="1" key="2">
    <citation type="journal article" date="2015" name="Data Brief">
        <title>Shoot transcriptome of the giant reed, Arundo donax.</title>
        <authorList>
            <person name="Barrero R.A."/>
            <person name="Guerrero F.D."/>
            <person name="Moolhuijzen P."/>
            <person name="Goolsby J.A."/>
            <person name="Tidwell J."/>
            <person name="Bellgard S.E."/>
            <person name="Bellgard M.I."/>
        </authorList>
    </citation>
    <scope>NUCLEOTIDE SEQUENCE</scope>
    <source>
        <tissue evidence="1">Shoot tissue taken approximately 20 cm above the soil surface</tissue>
    </source>
</reference>
<proteinExistence type="predicted"/>
<sequence>MFDLKSVHILHNN</sequence>
<reference evidence="1" key="1">
    <citation type="submission" date="2014-09" db="EMBL/GenBank/DDBJ databases">
        <authorList>
            <person name="Magalhaes I.L.F."/>
            <person name="Oliveira U."/>
            <person name="Santos F.R."/>
            <person name="Vidigal T.H.D.A."/>
            <person name="Brescovit A.D."/>
            <person name="Santos A.J."/>
        </authorList>
    </citation>
    <scope>NUCLEOTIDE SEQUENCE</scope>
    <source>
        <tissue evidence="1">Shoot tissue taken approximately 20 cm above the soil surface</tissue>
    </source>
</reference>